<dbReference type="OrthoDB" id="688937at2759"/>
<dbReference type="Gene3D" id="1.20.5.4130">
    <property type="match status" value="1"/>
</dbReference>
<keyword evidence="2" id="KW-0547">Nucleotide-binding</keyword>
<organism evidence="6 7">
    <name type="scientific">Castanea mollissima</name>
    <name type="common">Chinese chestnut</name>
    <dbReference type="NCBI Taxonomy" id="60419"/>
    <lineage>
        <taxon>Eukaryota</taxon>
        <taxon>Viridiplantae</taxon>
        <taxon>Streptophyta</taxon>
        <taxon>Embryophyta</taxon>
        <taxon>Tracheophyta</taxon>
        <taxon>Spermatophyta</taxon>
        <taxon>Magnoliopsida</taxon>
        <taxon>eudicotyledons</taxon>
        <taxon>Gunneridae</taxon>
        <taxon>Pentapetalae</taxon>
        <taxon>rosids</taxon>
        <taxon>fabids</taxon>
        <taxon>Fagales</taxon>
        <taxon>Fagaceae</taxon>
        <taxon>Castanea</taxon>
    </lineage>
</organism>
<name>A0A8J4QVE3_9ROSI</name>
<dbReference type="Proteomes" id="UP000737018">
    <property type="component" value="Unassembled WGS sequence"/>
</dbReference>
<evidence type="ECO:0000256" key="1">
    <source>
        <dbReference type="ARBA" id="ARBA00022737"/>
    </source>
</evidence>
<feature type="compositionally biased region" description="Acidic residues" evidence="4">
    <location>
        <begin position="82"/>
        <end position="95"/>
    </location>
</feature>
<dbReference type="AlphaFoldDB" id="A0A8J4QVE3"/>
<feature type="region of interest" description="Disordered" evidence="4">
    <location>
        <begin position="82"/>
        <end position="110"/>
    </location>
</feature>
<feature type="compositionally biased region" description="Basic and acidic residues" evidence="4">
    <location>
        <begin position="96"/>
        <end position="110"/>
    </location>
</feature>
<dbReference type="EMBL" id="JRKL02003941">
    <property type="protein sequence ID" value="KAF3953769.1"/>
    <property type="molecule type" value="Genomic_DNA"/>
</dbReference>
<evidence type="ECO:0000256" key="3">
    <source>
        <dbReference type="ARBA" id="ARBA00022821"/>
    </source>
</evidence>
<keyword evidence="7" id="KW-1185">Reference proteome</keyword>
<keyword evidence="3" id="KW-0611">Plant defense</keyword>
<feature type="domain" description="Disease resistance N-terminal" evidence="5">
    <location>
        <begin position="14"/>
        <end position="75"/>
    </location>
</feature>
<reference evidence="6" key="1">
    <citation type="submission" date="2020-03" db="EMBL/GenBank/DDBJ databases">
        <title>Castanea mollissima Vanexum genome sequencing.</title>
        <authorList>
            <person name="Staton M."/>
        </authorList>
    </citation>
    <scope>NUCLEOTIDE SEQUENCE</scope>
    <source>
        <tissue evidence="6">Leaf</tissue>
    </source>
</reference>
<dbReference type="GO" id="GO:0006952">
    <property type="term" value="P:defense response"/>
    <property type="evidence" value="ECO:0007669"/>
    <property type="project" value="UniProtKB-KW"/>
</dbReference>
<dbReference type="InterPro" id="IPR041118">
    <property type="entry name" value="Rx_N"/>
</dbReference>
<protein>
    <recommendedName>
        <fullName evidence="5">Disease resistance N-terminal domain-containing protein</fullName>
    </recommendedName>
</protein>
<sequence length="110" mass="12850">MIEPQLASITAREVQQEIRLVIGVDEEVRRLEGNLRTVLAVLDDAEKRQVKERAVSLWLEKLKEVSYEMDDVLDDNIKMMIEESDEDEVDEEEDDKALHDKKEDDEAEHL</sequence>
<proteinExistence type="predicted"/>
<evidence type="ECO:0000313" key="6">
    <source>
        <dbReference type="EMBL" id="KAF3953769.1"/>
    </source>
</evidence>
<keyword evidence="1" id="KW-0677">Repeat</keyword>
<dbReference type="GO" id="GO:0000166">
    <property type="term" value="F:nucleotide binding"/>
    <property type="evidence" value="ECO:0007669"/>
    <property type="project" value="UniProtKB-KW"/>
</dbReference>
<comment type="caution">
    <text evidence="6">The sequence shown here is derived from an EMBL/GenBank/DDBJ whole genome shotgun (WGS) entry which is preliminary data.</text>
</comment>
<gene>
    <name evidence="6" type="ORF">CMV_020814</name>
</gene>
<dbReference type="Pfam" id="PF18052">
    <property type="entry name" value="Rx_N"/>
    <property type="match status" value="1"/>
</dbReference>
<evidence type="ECO:0000256" key="4">
    <source>
        <dbReference type="SAM" id="MobiDB-lite"/>
    </source>
</evidence>
<evidence type="ECO:0000313" key="7">
    <source>
        <dbReference type="Proteomes" id="UP000737018"/>
    </source>
</evidence>
<accession>A0A8J4QVE3</accession>
<evidence type="ECO:0000256" key="2">
    <source>
        <dbReference type="ARBA" id="ARBA00022741"/>
    </source>
</evidence>
<evidence type="ECO:0000259" key="5">
    <source>
        <dbReference type="Pfam" id="PF18052"/>
    </source>
</evidence>